<accession>A0A9P7A927</accession>
<evidence type="ECO:0000313" key="1">
    <source>
        <dbReference type="EMBL" id="KAG1784672.1"/>
    </source>
</evidence>
<evidence type="ECO:0000313" key="2">
    <source>
        <dbReference type="Proteomes" id="UP000719766"/>
    </source>
</evidence>
<dbReference type="RefSeq" id="XP_041152157.1">
    <property type="nucleotide sequence ID" value="XM_041308281.1"/>
</dbReference>
<organism evidence="1 2">
    <name type="scientific">Suillus plorans</name>
    <dbReference type="NCBI Taxonomy" id="116603"/>
    <lineage>
        <taxon>Eukaryota</taxon>
        <taxon>Fungi</taxon>
        <taxon>Dikarya</taxon>
        <taxon>Basidiomycota</taxon>
        <taxon>Agaricomycotina</taxon>
        <taxon>Agaricomycetes</taxon>
        <taxon>Agaricomycetidae</taxon>
        <taxon>Boletales</taxon>
        <taxon>Suillineae</taxon>
        <taxon>Suillaceae</taxon>
        <taxon>Suillus</taxon>
    </lineage>
</organism>
<name>A0A9P7A927_9AGAM</name>
<keyword evidence="2" id="KW-1185">Reference proteome</keyword>
<dbReference type="Proteomes" id="UP000719766">
    <property type="component" value="Unassembled WGS sequence"/>
</dbReference>
<dbReference type="OrthoDB" id="2688210at2759"/>
<protein>
    <submittedName>
        <fullName evidence="1">Uncharacterized protein</fullName>
    </submittedName>
</protein>
<gene>
    <name evidence="1" type="ORF">HD556DRAFT_1462776</name>
</gene>
<dbReference type="EMBL" id="JABBWE010000133">
    <property type="protein sequence ID" value="KAG1784672.1"/>
    <property type="molecule type" value="Genomic_DNA"/>
</dbReference>
<comment type="caution">
    <text evidence="1">The sequence shown here is derived from an EMBL/GenBank/DDBJ whole genome shotgun (WGS) entry which is preliminary data.</text>
</comment>
<reference evidence="1" key="1">
    <citation type="journal article" date="2020" name="New Phytol.">
        <title>Comparative genomics reveals dynamic genome evolution in host specialist ectomycorrhizal fungi.</title>
        <authorList>
            <person name="Lofgren L.A."/>
            <person name="Nguyen N.H."/>
            <person name="Vilgalys R."/>
            <person name="Ruytinx J."/>
            <person name="Liao H.L."/>
            <person name="Branco S."/>
            <person name="Kuo A."/>
            <person name="LaButti K."/>
            <person name="Lipzen A."/>
            <person name="Andreopoulos W."/>
            <person name="Pangilinan J."/>
            <person name="Riley R."/>
            <person name="Hundley H."/>
            <person name="Na H."/>
            <person name="Barry K."/>
            <person name="Grigoriev I.V."/>
            <person name="Stajich J.E."/>
            <person name="Kennedy P.G."/>
        </authorList>
    </citation>
    <scope>NUCLEOTIDE SEQUENCE</scope>
    <source>
        <strain evidence="1">S12</strain>
    </source>
</reference>
<dbReference type="AlphaFoldDB" id="A0A9P7A927"/>
<dbReference type="GeneID" id="64602045"/>
<sequence length="302" mass="35772">MPRIRNDPNLNICPDYASEVFANIRAQLVNENTTEAQAMQLLRNIWEVNNDAIKVLWQQQVDEDRERQQQHQRIDEDERERLEQVRIEEEEAARKEERKKNKYKFIPILETGIPDEPAITPCSYALKKLDKGEYVELWYFTNDGLDEASIKKTIDDDAMILSTLADGSTAWVSSASTRSARSVINDENLPFEEFCQACPRFLTAIEEADWPQDRVRMMARFWMNIQVHKFRSLRDPIAQKSLLVYQAEQRKRWHITAKSSVGPYDLSDVNEKVLKDTRDRVYWDERNKRDNERDYKVRIRLE</sequence>
<proteinExistence type="predicted"/>